<name>A0AAN0P7T8_ACISD</name>
<protein>
    <submittedName>
        <fullName evidence="1">Uncharacterized protein</fullName>
    </submittedName>
</protein>
<proteinExistence type="predicted"/>
<dbReference type="GeneID" id="9381933"/>
<dbReference type="AlphaFoldDB" id="A0AAN0P7T8"/>
<evidence type="ECO:0000313" key="2">
    <source>
        <dbReference type="Proteomes" id="UP000000392"/>
    </source>
</evidence>
<dbReference type="KEGG" id="acd:AOLE_07545"/>
<organism evidence="1 2">
    <name type="scientific">Acinetobacter oleivorans (strain JCM 16667 / KCTC 23045 / DR1)</name>
    <dbReference type="NCBI Taxonomy" id="436717"/>
    <lineage>
        <taxon>Bacteria</taxon>
        <taxon>Pseudomonadati</taxon>
        <taxon>Pseudomonadota</taxon>
        <taxon>Gammaproteobacteria</taxon>
        <taxon>Moraxellales</taxon>
        <taxon>Moraxellaceae</taxon>
        <taxon>Acinetobacter</taxon>
    </lineage>
</organism>
<dbReference type="EMBL" id="CP002080">
    <property type="protein sequence ID" value="ADI90400.1"/>
    <property type="molecule type" value="Genomic_DNA"/>
</dbReference>
<reference evidence="1 2" key="1">
    <citation type="journal article" date="2010" name="J. Bacteriol.">
        <title>Complete genome sequence of the diesel-degrading Acinetobacter sp. strain DR1.</title>
        <authorList>
            <person name="Jung J."/>
            <person name="Baek J.H."/>
            <person name="Park W."/>
        </authorList>
    </citation>
    <scope>NUCLEOTIDE SEQUENCE [LARGE SCALE GENOMIC DNA]</scope>
    <source>
        <strain evidence="2">JCM 16667 / KCTC 23045 / DR1</strain>
    </source>
</reference>
<dbReference type="Proteomes" id="UP000000392">
    <property type="component" value="Chromosome"/>
</dbReference>
<accession>A0AAN0P7T8</accession>
<gene>
    <name evidence="1" type="ordered locus">AOLE_07545</name>
</gene>
<evidence type="ECO:0000313" key="1">
    <source>
        <dbReference type="EMBL" id="ADI90400.1"/>
    </source>
</evidence>
<dbReference type="RefSeq" id="WP_013197526.1">
    <property type="nucleotide sequence ID" value="NC_014259.1"/>
</dbReference>
<sequence>MKDWIFFDEIIIEKKEDIYFVLAVDNSTGKKYQINILDVQRYEYIGLEKVCFIEQKNGYNLRYNGKNHKEMFEKLPVLLNAAETRTYSISSPENIHNKKKV</sequence>